<evidence type="ECO:0000313" key="3">
    <source>
        <dbReference type="EMBL" id="PVH29459.1"/>
    </source>
</evidence>
<proteinExistence type="predicted"/>
<gene>
    <name evidence="3" type="ORF">DDE20_04815</name>
</gene>
<dbReference type="AlphaFoldDB" id="A0A2T8HVI9"/>
<feature type="compositionally biased region" description="Acidic residues" evidence="1">
    <location>
        <begin position="50"/>
        <end position="62"/>
    </location>
</feature>
<dbReference type="OrthoDB" id="7867757at2"/>
<feature type="chain" id="PRO_5015395837" description="Calcium-binding protein" evidence="2">
    <location>
        <begin position="22"/>
        <end position="392"/>
    </location>
</feature>
<feature type="region of interest" description="Disordered" evidence="1">
    <location>
        <begin position="23"/>
        <end position="87"/>
    </location>
</feature>
<dbReference type="EMBL" id="QDKM01000002">
    <property type="protein sequence ID" value="PVH29459.1"/>
    <property type="molecule type" value="Genomic_DNA"/>
</dbReference>
<dbReference type="SUPFAM" id="SSF51120">
    <property type="entry name" value="beta-Roll"/>
    <property type="match status" value="1"/>
</dbReference>
<organism evidence="3 4">
    <name type="scientific">Pararhodobacter oceanensis</name>
    <dbReference type="NCBI Taxonomy" id="2172121"/>
    <lineage>
        <taxon>Bacteria</taxon>
        <taxon>Pseudomonadati</taxon>
        <taxon>Pseudomonadota</taxon>
        <taxon>Alphaproteobacteria</taxon>
        <taxon>Rhodobacterales</taxon>
        <taxon>Paracoccaceae</taxon>
        <taxon>Pararhodobacter</taxon>
    </lineage>
</organism>
<evidence type="ECO:0000256" key="1">
    <source>
        <dbReference type="SAM" id="MobiDB-lite"/>
    </source>
</evidence>
<accession>A0A2T8HVI9</accession>
<protein>
    <recommendedName>
        <fullName evidence="5">Calcium-binding protein</fullName>
    </recommendedName>
</protein>
<keyword evidence="4" id="KW-1185">Reference proteome</keyword>
<name>A0A2T8HVI9_9RHOB</name>
<dbReference type="Proteomes" id="UP000245911">
    <property type="component" value="Unassembled WGS sequence"/>
</dbReference>
<reference evidence="3 4" key="1">
    <citation type="submission" date="2018-04" db="EMBL/GenBank/DDBJ databases">
        <title>Pararhodobacter oceanense sp. nov., isolated from marine intertidal sediment.</title>
        <authorList>
            <person name="Wang X.-L."/>
            <person name="Du Z.-J."/>
        </authorList>
    </citation>
    <scope>NUCLEOTIDE SEQUENCE [LARGE SCALE GENOMIC DNA]</scope>
    <source>
        <strain evidence="3 4">AM505</strain>
    </source>
</reference>
<dbReference type="InterPro" id="IPR011049">
    <property type="entry name" value="Serralysin-like_metalloprot_C"/>
</dbReference>
<comment type="caution">
    <text evidence="3">The sequence shown here is derived from an EMBL/GenBank/DDBJ whole genome shotgun (WGS) entry which is preliminary data.</text>
</comment>
<dbReference type="RefSeq" id="WP_116557344.1">
    <property type="nucleotide sequence ID" value="NZ_QDKM01000002.1"/>
</dbReference>
<keyword evidence="2" id="KW-0732">Signal</keyword>
<evidence type="ECO:0000313" key="4">
    <source>
        <dbReference type="Proteomes" id="UP000245911"/>
    </source>
</evidence>
<evidence type="ECO:0000256" key="2">
    <source>
        <dbReference type="SAM" id="SignalP"/>
    </source>
</evidence>
<dbReference type="Gene3D" id="2.150.10.10">
    <property type="entry name" value="Serralysin-like metalloprotease, C-terminal"/>
    <property type="match status" value="1"/>
</dbReference>
<dbReference type="PRINTS" id="PR00313">
    <property type="entry name" value="CABNDNGRPT"/>
</dbReference>
<evidence type="ECO:0008006" key="5">
    <source>
        <dbReference type="Google" id="ProtNLM"/>
    </source>
</evidence>
<feature type="signal peptide" evidence="2">
    <location>
        <begin position="1"/>
        <end position="21"/>
    </location>
</feature>
<sequence length="392" mass="40612">MVAALVVLLLGVAFAMGSLDAGDEAAPATEDEGSGDSGTDSGADGGPGDLLDEPPSEEEDGSDSGSAEDGTGDEDGTDDIAPPATGITYQMRDGEDLTASALNDTITLADDPDPAQITLDAGDGADLIDLRGVEDGESVLTGSYVDGGAGDDTLYATAHGSTLLGGAGDDEMYLRGDSSLIDGGEGDDLIIYAPPDVWAFGAEWAPTTLEGGLGNDTIDARHTPLVVTRGGAGDDLIEVQGGFQYTGNITPYAVIDHHGGEGDDTLRIHAPWVMKGMGFRVEPIEFYGGEGSDSFEVLIDEGTEIISYGGEEELRLGTTAGTIKDFDSSADQLVIDLRGIDSGFEVGEIRHVVDADGTRILVDMVRDQVTLVMVVDLEGVSDLAPEDVIYRR</sequence>